<dbReference type="RefSeq" id="WP_183509151.1">
    <property type="nucleotide sequence ID" value="NZ_BSPG01000048.1"/>
</dbReference>
<evidence type="ECO:0000256" key="6">
    <source>
        <dbReference type="ARBA" id="ARBA00022841"/>
    </source>
</evidence>
<evidence type="ECO:0000313" key="10">
    <source>
        <dbReference type="Proteomes" id="UP000517759"/>
    </source>
</evidence>
<comment type="subcellular location">
    <subcellularLocation>
        <location evidence="1">Periplasm</location>
    </subcellularLocation>
</comment>
<dbReference type="Pfam" id="PF16822">
    <property type="entry name" value="ALGX"/>
    <property type="match status" value="1"/>
</dbReference>
<dbReference type="InterPro" id="IPR031811">
    <property type="entry name" value="ALGX/ALGJ_SGNH-like"/>
</dbReference>
<evidence type="ECO:0000256" key="1">
    <source>
        <dbReference type="ARBA" id="ARBA00004418"/>
    </source>
</evidence>
<dbReference type="EMBL" id="BSPG01000048">
    <property type="protein sequence ID" value="GLS46669.1"/>
    <property type="molecule type" value="Genomic_DNA"/>
</dbReference>
<dbReference type="Proteomes" id="UP001156881">
    <property type="component" value="Unassembled WGS sequence"/>
</dbReference>
<dbReference type="AlphaFoldDB" id="A0A7W6AN35"/>
<evidence type="ECO:0000256" key="4">
    <source>
        <dbReference type="ARBA" id="ARBA00022729"/>
    </source>
</evidence>
<name>A0A7W6AN35_9HYPH</name>
<protein>
    <recommendedName>
        <fullName evidence="7">AlgX/AlgJ SGNH hydrolase-like domain-containing protein</fullName>
    </recommendedName>
</protein>
<organism evidence="9 10">
    <name type="scientific">Methylobacterium brachythecii</name>
    <dbReference type="NCBI Taxonomy" id="1176177"/>
    <lineage>
        <taxon>Bacteria</taxon>
        <taxon>Pseudomonadati</taxon>
        <taxon>Pseudomonadota</taxon>
        <taxon>Alphaproteobacteria</taxon>
        <taxon>Hyphomicrobiales</taxon>
        <taxon>Methylobacteriaceae</taxon>
        <taxon>Methylobacterium</taxon>
    </lineage>
</organism>
<dbReference type="Proteomes" id="UP000517759">
    <property type="component" value="Unassembled WGS sequence"/>
</dbReference>
<dbReference type="UniPathway" id="UPA00286"/>
<reference evidence="9 10" key="3">
    <citation type="submission" date="2020-08" db="EMBL/GenBank/DDBJ databases">
        <title>Genomic Encyclopedia of Type Strains, Phase IV (KMG-IV): sequencing the most valuable type-strain genomes for metagenomic binning, comparative biology and taxonomic classification.</title>
        <authorList>
            <person name="Goeker M."/>
        </authorList>
    </citation>
    <scope>NUCLEOTIDE SEQUENCE [LARGE SCALE GENOMIC DNA]</scope>
    <source>
        <strain evidence="9 10">DSM 24105</strain>
    </source>
</reference>
<keyword evidence="3" id="KW-0808">Transferase</keyword>
<evidence type="ECO:0000256" key="3">
    <source>
        <dbReference type="ARBA" id="ARBA00022679"/>
    </source>
</evidence>
<evidence type="ECO:0000256" key="2">
    <source>
        <dbReference type="ARBA" id="ARBA00005182"/>
    </source>
</evidence>
<comment type="caution">
    <text evidence="9">The sequence shown here is derived from an EMBL/GenBank/DDBJ whole genome shotgun (WGS) entry which is preliminary data.</text>
</comment>
<reference evidence="8" key="1">
    <citation type="journal article" date="2014" name="Int. J. Syst. Evol. Microbiol.">
        <title>Complete genome of a new Firmicutes species belonging to the dominant human colonic microbiota ('Ruminococcus bicirculans') reveals two chromosomes and a selective capacity to utilize plant glucans.</title>
        <authorList>
            <consortium name="NISC Comparative Sequencing Program"/>
            <person name="Wegmann U."/>
            <person name="Louis P."/>
            <person name="Goesmann A."/>
            <person name="Henrissat B."/>
            <person name="Duncan S.H."/>
            <person name="Flint H.J."/>
        </authorList>
    </citation>
    <scope>NUCLEOTIDE SEQUENCE</scope>
    <source>
        <strain evidence="8">NBRC 107710</strain>
    </source>
</reference>
<evidence type="ECO:0000313" key="9">
    <source>
        <dbReference type="EMBL" id="MBB3904854.1"/>
    </source>
</evidence>
<dbReference type="GO" id="GO:0042121">
    <property type="term" value="P:alginic acid biosynthetic process"/>
    <property type="evidence" value="ECO:0007669"/>
    <property type="project" value="UniProtKB-UniPathway"/>
</dbReference>
<keyword evidence="11" id="KW-1185">Reference proteome</keyword>
<evidence type="ECO:0000313" key="11">
    <source>
        <dbReference type="Proteomes" id="UP001156881"/>
    </source>
</evidence>
<evidence type="ECO:0000259" key="7">
    <source>
        <dbReference type="Pfam" id="PF16822"/>
    </source>
</evidence>
<reference evidence="8" key="4">
    <citation type="submission" date="2023-01" db="EMBL/GenBank/DDBJ databases">
        <title>Draft genome sequence of Methylobacterium brachythecii strain NBRC 107710.</title>
        <authorList>
            <person name="Sun Q."/>
            <person name="Mori K."/>
        </authorList>
    </citation>
    <scope>NUCLEOTIDE SEQUENCE</scope>
    <source>
        <strain evidence="8">NBRC 107710</strain>
    </source>
</reference>
<feature type="domain" description="AlgX/AlgJ SGNH hydrolase-like" evidence="7">
    <location>
        <begin position="20"/>
        <end position="153"/>
    </location>
</feature>
<sequence length="325" mass="36775">MLPFPRQDSDAPALSQSAEVHVGRDGWLFLTGGTNRVLEQFGRPGLARGTLWQWRKHLADRCRRSRRLGATYLHVVAPEKLTIYHDAVDGLVFDPERAPALRLRRWLRGSPAARALVDLVGPMRAARWRTPLYRRTDTHWTFEGCDLAYRTILGRLGVAPRDDIAARWPRHSLPFIGDLATKLTPPPVETIDTCLFDTMARRTHANRLLTHFEALGRPRDAHIGAHAIYRNADPAADPRRLVLFGDSFAEHEAMTTVGVLTPFLADTFREVHFLWSTSIDWDYVASVRPDFVVSEIAERFMIEPPIYGMRIEALAELAMARKAAG</sequence>
<dbReference type="GO" id="GO:0042597">
    <property type="term" value="C:periplasmic space"/>
    <property type="evidence" value="ECO:0007669"/>
    <property type="project" value="UniProtKB-SubCell"/>
</dbReference>
<keyword evidence="4" id="KW-0732">Signal</keyword>
<reference evidence="11" key="2">
    <citation type="journal article" date="2019" name="Int. J. Syst. Evol. Microbiol.">
        <title>The Global Catalogue of Microorganisms (GCM) 10K type strain sequencing project: providing services to taxonomists for standard genome sequencing and annotation.</title>
        <authorList>
            <consortium name="The Broad Institute Genomics Platform"/>
            <consortium name="The Broad Institute Genome Sequencing Center for Infectious Disease"/>
            <person name="Wu L."/>
            <person name="Ma J."/>
        </authorList>
    </citation>
    <scope>NUCLEOTIDE SEQUENCE [LARGE SCALE GENOMIC DNA]</scope>
    <source>
        <strain evidence="11">NBRC 107710</strain>
    </source>
</reference>
<keyword evidence="5" id="KW-0574">Periplasm</keyword>
<proteinExistence type="predicted"/>
<dbReference type="GO" id="GO:0016740">
    <property type="term" value="F:transferase activity"/>
    <property type="evidence" value="ECO:0007669"/>
    <property type="project" value="UniProtKB-KW"/>
</dbReference>
<evidence type="ECO:0000313" key="8">
    <source>
        <dbReference type="EMBL" id="GLS46669.1"/>
    </source>
</evidence>
<comment type="pathway">
    <text evidence="2">Glycan biosynthesis; alginate biosynthesis.</text>
</comment>
<gene>
    <name evidence="8" type="ORF">GCM10007884_46630</name>
    <name evidence="9" type="ORF">GGR33_004380</name>
</gene>
<accession>A0A7W6AN35</accession>
<keyword evidence="6" id="KW-0016">Alginate biosynthesis</keyword>
<evidence type="ECO:0000256" key="5">
    <source>
        <dbReference type="ARBA" id="ARBA00022764"/>
    </source>
</evidence>
<dbReference type="EMBL" id="JACIDN010000009">
    <property type="protein sequence ID" value="MBB3904854.1"/>
    <property type="molecule type" value="Genomic_DNA"/>
</dbReference>